<keyword evidence="4" id="KW-0964">Secreted</keyword>
<proteinExistence type="inferred from homology"/>
<evidence type="ECO:0000256" key="2">
    <source>
        <dbReference type="ARBA" id="ARBA00005581"/>
    </source>
</evidence>
<reference evidence="6" key="1">
    <citation type="submission" date="2024-03" db="EMBL/GenBank/DDBJ databases">
        <title>WGS assembly of Saponaria officinalis var. Norfolk2.</title>
        <authorList>
            <person name="Jenkins J."/>
            <person name="Shu S."/>
            <person name="Grimwood J."/>
            <person name="Barry K."/>
            <person name="Goodstein D."/>
            <person name="Schmutz J."/>
            <person name="Leebens-Mack J."/>
            <person name="Osbourn A."/>
        </authorList>
    </citation>
    <scope>NUCLEOTIDE SEQUENCE [LARGE SCALE GENOMIC DNA]</scope>
    <source>
        <strain evidence="6">JIC</strain>
    </source>
</reference>
<dbReference type="Pfam" id="PF05938">
    <property type="entry name" value="Self-incomp_S1"/>
    <property type="match status" value="1"/>
</dbReference>
<dbReference type="Proteomes" id="UP001443914">
    <property type="component" value="Unassembled WGS sequence"/>
</dbReference>
<evidence type="ECO:0000256" key="1">
    <source>
        <dbReference type="ARBA" id="ARBA00004613"/>
    </source>
</evidence>
<accession>A0AAW1LK69</accession>
<gene>
    <name evidence="6" type="ORF">RND81_04G093100</name>
</gene>
<evidence type="ECO:0000256" key="3">
    <source>
        <dbReference type="ARBA" id="ARBA00022471"/>
    </source>
</evidence>
<evidence type="ECO:0000256" key="5">
    <source>
        <dbReference type="ARBA" id="ARBA00022729"/>
    </source>
</evidence>
<evidence type="ECO:0000313" key="6">
    <source>
        <dbReference type="EMBL" id="KAK9733801.1"/>
    </source>
</evidence>
<comment type="caution">
    <text evidence="6">The sequence shown here is derived from an EMBL/GenBank/DDBJ whole genome shotgun (WGS) entry which is preliminary data.</text>
</comment>
<dbReference type="AlphaFoldDB" id="A0AAW1LK69"/>
<keyword evidence="3" id="KW-0713">Self-incompatibility</keyword>
<keyword evidence="7" id="KW-1185">Reference proteome</keyword>
<organism evidence="6 7">
    <name type="scientific">Saponaria officinalis</name>
    <name type="common">Common soapwort</name>
    <name type="synonym">Lychnis saponaria</name>
    <dbReference type="NCBI Taxonomy" id="3572"/>
    <lineage>
        <taxon>Eukaryota</taxon>
        <taxon>Viridiplantae</taxon>
        <taxon>Streptophyta</taxon>
        <taxon>Embryophyta</taxon>
        <taxon>Tracheophyta</taxon>
        <taxon>Spermatophyta</taxon>
        <taxon>Magnoliopsida</taxon>
        <taxon>eudicotyledons</taxon>
        <taxon>Gunneridae</taxon>
        <taxon>Pentapetalae</taxon>
        <taxon>Caryophyllales</taxon>
        <taxon>Caryophyllaceae</taxon>
        <taxon>Caryophylleae</taxon>
        <taxon>Saponaria</taxon>
    </lineage>
</organism>
<evidence type="ECO:0000256" key="4">
    <source>
        <dbReference type="ARBA" id="ARBA00022525"/>
    </source>
</evidence>
<dbReference type="GO" id="GO:0005576">
    <property type="term" value="C:extracellular region"/>
    <property type="evidence" value="ECO:0007669"/>
    <property type="project" value="UniProtKB-SubCell"/>
</dbReference>
<dbReference type="InterPro" id="IPR010264">
    <property type="entry name" value="Self-incomp_S1"/>
</dbReference>
<evidence type="ECO:0000313" key="7">
    <source>
        <dbReference type="Proteomes" id="UP001443914"/>
    </source>
</evidence>
<sequence>MCYTILRADYVVSIENQLSSDELIVHCINKGRPSTFIGKKGHDFGEHMVPVKTNYSFTVPNWAFSDNDVYCNVTCPNILNKTYSLRAFVSMFDFIDHYCGGRHCFWKVSDVWISLFNLKKKQYVDIFKWPNMYNTTF</sequence>
<comment type="subcellular location">
    <subcellularLocation>
        <location evidence="1">Secreted</location>
    </subcellularLocation>
</comment>
<keyword evidence="5" id="KW-0732">Signal</keyword>
<name>A0AAW1LK69_SAPOF</name>
<protein>
    <recommendedName>
        <fullName evidence="8">S-protein homolog</fullName>
    </recommendedName>
</protein>
<evidence type="ECO:0008006" key="8">
    <source>
        <dbReference type="Google" id="ProtNLM"/>
    </source>
</evidence>
<comment type="similarity">
    <text evidence="2">Belongs to the plant self-incompatibility (S1) protein family.</text>
</comment>
<dbReference type="GO" id="GO:0060320">
    <property type="term" value="P:rejection of self pollen"/>
    <property type="evidence" value="ECO:0007669"/>
    <property type="project" value="UniProtKB-KW"/>
</dbReference>
<dbReference type="EMBL" id="JBDFQZ010000004">
    <property type="protein sequence ID" value="KAK9733801.1"/>
    <property type="molecule type" value="Genomic_DNA"/>
</dbReference>